<keyword evidence="1" id="KW-0812">Transmembrane</keyword>
<evidence type="ECO:0008006" key="4">
    <source>
        <dbReference type="Google" id="ProtNLM"/>
    </source>
</evidence>
<name>A0ABQ1V140_9NOCA</name>
<comment type="caution">
    <text evidence="2">The sequence shown here is derived from an EMBL/GenBank/DDBJ whole genome shotgun (WGS) entry which is preliminary data.</text>
</comment>
<sequence length="221" mass="23246">MLGRAWWEPTAGVVIILSRACVDTGVVAAKPRILTDHKDMIWSLIPLIAICAVIAVVSGNCSVGLTGGARDDKTPAYDVTAGLTADAQTMSFPIRLPETPAGWKPNSGSRGGIDGKTVSNAGYLTGDGVYMQLSQTDATEDSLVGYLSAGQVLGRGIIEVGGAQWVRYAADDGKSVWVTDTRETRVALYSKANESDFQTMASAVTSAKVLTPQRDRPVPTG</sequence>
<proteinExistence type="predicted"/>
<dbReference type="Pfam" id="PF14030">
    <property type="entry name" value="DUF4245"/>
    <property type="match status" value="1"/>
</dbReference>
<dbReference type="Proteomes" id="UP000632454">
    <property type="component" value="Unassembled WGS sequence"/>
</dbReference>
<protein>
    <recommendedName>
        <fullName evidence="4">DUF4245 domain-containing protein</fullName>
    </recommendedName>
</protein>
<evidence type="ECO:0000313" key="2">
    <source>
        <dbReference type="EMBL" id="GGF32428.1"/>
    </source>
</evidence>
<keyword evidence="3" id="KW-1185">Reference proteome</keyword>
<evidence type="ECO:0000256" key="1">
    <source>
        <dbReference type="SAM" id="Phobius"/>
    </source>
</evidence>
<evidence type="ECO:0000313" key="3">
    <source>
        <dbReference type="Proteomes" id="UP000632454"/>
    </source>
</evidence>
<organism evidence="2 3">
    <name type="scientific">Williamsia phyllosphaerae</name>
    <dbReference type="NCBI Taxonomy" id="885042"/>
    <lineage>
        <taxon>Bacteria</taxon>
        <taxon>Bacillati</taxon>
        <taxon>Actinomycetota</taxon>
        <taxon>Actinomycetes</taxon>
        <taxon>Mycobacteriales</taxon>
        <taxon>Nocardiaceae</taxon>
        <taxon>Williamsia</taxon>
    </lineage>
</organism>
<feature type="transmembrane region" description="Helical" evidence="1">
    <location>
        <begin position="41"/>
        <end position="59"/>
    </location>
</feature>
<reference evidence="3" key="1">
    <citation type="journal article" date="2019" name="Int. J. Syst. Evol. Microbiol.">
        <title>The Global Catalogue of Microorganisms (GCM) 10K type strain sequencing project: providing services to taxonomists for standard genome sequencing and annotation.</title>
        <authorList>
            <consortium name="The Broad Institute Genomics Platform"/>
            <consortium name="The Broad Institute Genome Sequencing Center for Infectious Disease"/>
            <person name="Wu L."/>
            <person name="Ma J."/>
        </authorList>
    </citation>
    <scope>NUCLEOTIDE SEQUENCE [LARGE SCALE GENOMIC DNA]</scope>
    <source>
        <strain evidence="3">CCM 7855</strain>
    </source>
</reference>
<keyword evidence="1" id="KW-1133">Transmembrane helix</keyword>
<gene>
    <name evidence="2" type="ORF">GCM10007298_30390</name>
</gene>
<dbReference type="EMBL" id="BMCS01000002">
    <property type="protein sequence ID" value="GGF32428.1"/>
    <property type="molecule type" value="Genomic_DNA"/>
</dbReference>
<keyword evidence="1" id="KW-0472">Membrane</keyword>
<accession>A0ABQ1V140</accession>
<dbReference type="InterPro" id="IPR025339">
    <property type="entry name" value="DUF4245"/>
</dbReference>